<evidence type="ECO:0008006" key="4">
    <source>
        <dbReference type="Google" id="ProtNLM"/>
    </source>
</evidence>
<organism evidence="2 3">
    <name type="scientific">Telmatospirillum siberiense</name>
    <dbReference type="NCBI Taxonomy" id="382514"/>
    <lineage>
        <taxon>Bacteria</taxon>
        <taxon>Pseudomonadati</taxon>
        <taxon>Pseudomonadota</taxon>
        <taxon>Alphaproteobacteria</taxon>
        <taxon>Rhodospirillales</taxon>
        <taxon>Rhodospirillaceae</taxon>
        <taxon>Telmatospirillum</taxon>
    </lineage>
</organism>
<comment type="caution">
    <text evidence="2">The sequence shown here is derived from an EMBL/GenBank/DDBJ whole genome shotgun (WGS) entry which is preliminary data.</text>
</comment>
<dbReference type="GO" id="GO:0005737">
    <property type="term" value="C:cytoplasm"/>
    <property type="evidence" value="ECO:0007669"/>
    <property type="project" value="TreeGrafter"/>
</dbReference>
<protein>
    <recommendedName>
        <fullName evidence="4">Metal-dependent hydrolase</fullName>
    </recommendedName>
</protein>
<dbReference type="OrthoDB" id="183622at2"/>
<evidence type="ECO:0000313" key="2">
    <source>
        <dbReference type="EMBL" id="PKU22334.1"/>
    </source>
</evidence>
<evidence type="ECO:0000256" key="1">
    <source>
        <dbReference type="ARBA" id="ARBA00010105"/>
    </source>
</evidence>
<sequence length="296" mass="31273">MLTVATHSGTFHADDVFAYAILKAATGGDLTLVRTRDGAVLAPADVVFDVGGVFDAGARRYDHHMRDKPLRTDGAPYSSAGLVWRDFGAEAVRGLLPAAGDEAVQSVWQALDAGLIRDVDLMDNGATTPMSGHFSALLEAWNPTFAEEGRDETEAFLAAADLAGAVLLRTCARAHADVLARREVAEAARASEDPAILVLDRRVPWEEAVFALGLAQVLYVVRPAGNDWTCSAVPPEKGSFAQRRPLPDAWAGLRDEALAAVSGVADATFCHPARFVCGARSREGALALARGAVAGR</sequence>
<keyword evidence="3" id="KW-1185">Reference proteome</keyword>
<dbReference type="Proteomes" id="UP000233293">
    <property type="component" value="Unassembled WGS sequence"/>
</dbReference>
<name>A0A2N3PPM2_9PROT</name>
<dbReference type="PANTHER" id="PTHR11215">
    <property type="entry name" value="METAL DEPENDENT HYDROLASE - RELATED"/>
    <property type="match status" value="1"/>
</dbReference>
<comment type="similarity">
    <text evidence="1">Belongs to the MYG1 family.</text>
</comment>
<accession>A0A2N3PPM2</accession>
<dbReference type="AlphaFoldDB" id="A0A2N3PPM2"/>
<dbReference type="PANTHER" id="PTHR11215:SF1">
    <property type="entry name" value="MYG1 EXONUCLEASE"/>
    <property type="match status" value="1"/>
</dbReference>
<dbReference type="Pfam" id="PF03690">
    <property type="entry name" value="MYG1_exonuc"/>
    <property type="match status" value="1"/>
</dbReference>
<dbReference type="EMBL" id="PIUM01000033">
    <property type="protein sequence ID" value="PKU22334.1"/>
    <property type="molecule type" value="Genomic_DNA"/>
</dbReference>
<dbReference type="InterPro" id="IPR003226">
    <property type="entry name" value="MYG1_exonuclease"/>
</dbReference>
<evidence type="ECO:0000313" key="3">
    <source>
        <dbReference type="Proteomes" id="UP000233293"/>
    </source>
</evidence>
<gene>
    <name evidence="2" type="ORF">CWS72_21890</name>
</gene>
<reference evidence="3" key="1">
    <citation type="submission" date="2017-12" db="EMBL/GenBank/DDBJ databases">
        <title>Draft genome sequence of Telmatospirillum siberiense 26-4b1T, an acidotolerant peatland alphaproteobacterium potentially involved in sulfur cycling.</title>
        <authorList>
            <person name="Hausmann B."/>
            <person name="Pjevac P."/>
            <person name="Schreck K."/>
            <person name="Herbold C.W."/>
            <person name="Daims H."/>
            <person name="Wagner M."/>
            <person name="Pester M."/>
            <person name="Loy A."/>
        </authorList>
    </citation>
    <scope>NUCLEOTIDE SEQUENCE [LARGE SCALE GENOMIC DNA]</scope>
    <source>
        <strain evidence="3">26-4b1</strain>
    </source>
</reference>
<proteinExistence type="inferred from homology"/>